<gene>
    <name evidence="1" type="ORF">ACFFGH_04825</name>
</gene>
<dbReference type="EMBL" id="JBHLTG010000001">
    <property type="protein sequence ID" value="MFC0677177.1"/>
    <property type="molecule type" value="Genomic_DNA"/>
</dbReference>
<name>A0ABV6RJL7_9GAMM</name>
<keyword evidence="2" id="KW-1185">Reference proteome</keyword>
<reference evidence="1 2" key="1">
    <citation type="submission" date="2024-09" db="EMBL/GenBank/DDBJ databases">
        <authorList>
            <person name="Sun Q."/>
            <person name="Mori K."/>
        </authorList>
    </citation>
    <scope>NUCLEOTIDE SEQUENCE [LARGE SCALE GENOMIC DNA]</scope>
    <source>
        <strain evidence="1 2">KCTC 23076</strain>
    </source>
</reference>
<proteinExistence type="predicted"/>
<dbReference type="RefSeq" id="WP_386665316.1">
    <property type="nucleotide sequence ID" value="NZ_JBHLTG010000001.1"/>
</dbReference>
<organism evidence="1 2">
    <name type="scientific">Lysobacter korlensis</name>
    <dbReference type="NCBI Taxonomy" id="553636"/>
    <lineage>
        <taxon>Bacteria</taxon>
        <taxon>Pseudomonadati</taxon>
        <taxon>Pseudomonadota</taxon>
        <taxon>Gammaproteobacteria</taxon>
        <taxon>Lysobacterales</taxon>
        <taxon>Lysobacteraceae</taxon>
        <taxon>Lysobacter</taxon>
    </lineage>
</organism>
<comment type="caution">
    <text evidence="1">The sequence shown here is derived from an EMBL/GenBank/DDBJ whole genome shotgun (WGS) entry which is preliminary data.</text>
</comment>
<sequence>METRPALQLFDVLATIRLTEVAISTLTGAVPPRAASAAAAGRAYDALTAITMAFSVIAPGSR</sequence>
<dbReference type="Proteomes" id="UP001589896">
    <property type="component" value="Unassembled WGS sequence"/>
</dbReference>
<protein>
    <submittedName>
        <fullName evidence="1">Uncharacterized protein</fullName>
    </submittedName>
</protein>
<evidence type="ECO:0000313" key="1">
    <source>
        <dbReference type="EMBL" id="MFC0677177.1"/>
    </source>
</evidence>
<accession>A0ABV6RJL7</accession>
<evidence type="ECO:0000313" key="2">
    <source>
        <dbReference type="Proteomes" id="UP001589896"/>
    </source>
</evidence>